<proteinExistence type="predicted"/>
<dbReference type="InterPro" id="IPR043136">
    <property type="entry name" value="B30.2/SPRY_sf"/>
</dbReference>
<dbReference type="PANTHER" id="PTHR25465">
    <property type="entry name" value="B-BOX DOMAIN CONTAINING"/>
    <property type="match status" value="1"/>
</dbReference>
<dbReference type="AlphaFoldDB" id="A0A9D3SHS9"/>
<dbReference type="Gene3D" id="4.10.830.40">
    <property type="match status" value="1"/>
</dbReference>
<feature type="domain" description="B box-type" evidence="6">
    <location>
        <begin position="70"/>
        <end position="110"/>
    </location>
</feature>
<dbReference type="InterPro" id="IPR058030">
    <property type="entry name" value="TRIM8/14/16/25/29/45/65_CC"/>
</dbReference>
<protein>
    <recommendedName>
        <fullName evidence="6">B box-type domain-containing protein</fullName>
    </recommendedName>
</protein>
<evidence type="ECO:0000313" key="8">
    <source>
        <dbReference type="Proteomes" id="UP000824219"/>
    </source>
</evidence>
<dbReference type="Pfam" id="PF00643">
    <property type="entry name" value="zf-B_box"/>
    <property type="match status" value="1"/>
</dbReference>
<dbReference type="PROSITE" id="PS50119">
    <property type="entry name" value="ZF_BBOX"/>
    <property type="match status" value="1"/>
</dbReference>
<dbReference type="InterPro" id="IPR000315">
    <property type="entry name" value="Znf_B-box"/>
</dbReference>
<evidence type="ECO:0000256" key="3">
    <source>
        <dbReference type="ARBA" id="ARBA00022833"/>
    </source>
</evidence>
<dbReference type="Pfam" id="PF13765">
    <property type="entry name" value="PRY"/>
    <property type="match status" value="1"/>
</dbReference>
<evidence type="ECO:0000256" key="4">
    <source>
        <dbReference type="PROSITE-ProRule" id="PRU00024"/>
    </source>
</evidence>
<evidence type="ECO:0000256" key="2">
    <source>
        <dbReference type="ARBA" id="ARBA00022771"/>
    </source>
</evidence>
<dbReference type="SMART" id="SM00336">
    <property type="entry name" value="BBOX"/>
    <property type="match status" value="2"/>
</dbReference>
<accession>A0A9D3SHS9</accession>
<dbReference type="SUPFAM" id="SSF49899">
    <property type="entry name" value="Concanavalin A-like lectins/glucanases"/>
    <property type="match status" value="1"/>
</dbReference>
<dbReference type="Gene3D" id="3.30.160.60">
    <property type="entry name" value="Classic Zinc Finger"/>
    <property type="match status" value="1"/>
</dbReference>
<dbReference type="CDD" id="cd19769">
    <property type="entry name" value="Bbox2_TRIM16-like"/>
    <property type="match status" value="1"/>
</dbReference>
<keyword evidence="1" id="KW-0479">Metal-binding</keyword>
<evidence type="ECO:0000313" key="7">
    <source>
        <dbReference type="EMBL" id="KAG7319908.1"/>
    </source>
</evidence>
<dbReference type="GO" id="GO:0008270">
    <property type="term" value="F:zinc ion binding"/>
    <property type="evidence" value="ECO:0007669"/>
    <property type="project" value="UniProtKB-KW"/>
</dbReference>
<dbReference type="SUPFAM" id="SSF57845">
    <property type="entry name" value="B-box zinc-binding domain"/>
    <property type="match status" value="1"/>
</dbReference>
<feature type="coiled-coil region" evidence="5">
    <location>
        <begin position="111"/>
        <end position="207"/>
    </location>
</feature>
<evidence type="ECO:0000256" key="1">
    <source>
        <dbReference type="ARBA" id="ARBA00022723"/>
    </source>
</evidence>
<reference evidence="7 8" key="1">
    <citation type="submission" date="2021-06" db="EMBL/GenBank/DDBJ databases">
        <title>Chromosome-level genome assembly of the red-tail catfish (Hemibagrus wyckioides).</title>
        <authorList>
            <person name="Shao F."/>
        </authorList>
    </citation>
    <scope>NUCLEOTIDE SEQUENCE [LARGE SCALE GENOMIC DNA]</scope>
    <source>
        <strain evidence="7">EC202008001</strain>
        <tissue evidence="7">Blood</tissue>
    </source>
</reference>
<dbReference type="Gene3D" id="2.60.120.920">
    <property type="match status" value="1"/>
</dbReference>
<dbReference type="Proteomes" id="UP000824219">
    <property type="component" value="Linkage Group LG20"/>
</dbReference>
<name>A0A9D3SHS9_9TELE</name>
<dbReference type="Pfam" id="PF25600">
    <property type="entry name" value="TRIM_CC"/>
    <property type="match status" value="1"/>
</dbReference>
<sequence length="368" mass="42119">MLAGLVEKLREKLRDAGIQEAPQAIEVECDECQGRKRRAVKSCVKCLASYCEVHLKQHKTHKLTDVTRQLHKRVCNRHGRLFELYCRTDQQLVCPLCVTDGHSGHHTVPAVEERTEKQRQLEEAIRRSKQRSKEKEKELKNIMKHLKRSAQAVEEDSEKICTKLLRSIERRHTEVKELLRAEERAALAQAEGLLEHLDQQTEDTRRKEAELELLSHTDDHIHFLLKCKPLLVPADPDELPGVDVHPYFSLMVLRRAVTELRERVNDVCDRELVRISDLIKDGQSLSAESTSPVPAGPEMVSLLKSADQAQSTHGEPKTRADFLHFCCDVTLDPNTANSYLCLSEGNRKIFIRHWSGRTVQSAKPANEY</sequence>
<dbReference type="PANTHER" id="PTHR25465:SF14">
    <property type="entry name" value="E3 UBIQUITIN-PROTEIN LIGASE TRIM65"/>
    <property type="match status" value="1"/>
</dbReference>
<dbReference type="OrthoDB" id="6270329at2759"/>
<evidence type="ECO:0000259" key="6">
    <source>
        <dbReference type="PROSITE" id="PS50119"/>
    </source>
</evidence>
<evidence type="ECO:0000256" key="5">
    <source>
        <dbReference type="SAM" id="Coils"/>
    </source>
</evidence>
<dbReference type="InterPro" id="IPR006574">
    <property type="entry name" value="PRY"/>
</dbReference>
<dbReference type="InterPro" id="IPR051051">
    <property type="entry name" value="E3_ubiq-ligase_TRIM/RNF"/>
</dbReference>
<keyword evidence="3" id="KW-0862">Zinc</keyword>
<keyword evidence="8" id="KW-1185">Reference proteome</keyword>
<gene>
    <name evidence="7" type="ORF">KOW79_017051</name>
</gene>
<dbReference type="EMBL" id="JAHKSW010000020">
    <property type="protein sequence ID" value="KAG7319908.1"/>
    <property type="molecule type" value="Genomic_DNA"/>
</dbReference>
<dbReference type="InterPro" id="IPR013320">
    <property type="entry name" value="ConA-like_dom_sf"/>
</dbReference>
<keyword evidence="2 4" id="KW-0863">Zinc-finger</keyword>
<comment type="caution">
    <text evidence="7">The sequence shown here is derived from an EMBL/GenBank/DDBJ whole genome shotgun (WGS) entry which is preliminary data.</text>
</comment>
<keyword evidence="5" id="KW-0175">Coiled coil</keyword>
<organism evidence="7 8">
    <name type="scientific">Hemibagrus wyckioides</name>
    <dbReference type="NCBI Taxonomy" id="337641"/>
    <lineage>
        <taxon>Eukaryota</taxon>
        <taxon>Metazoa</taxon>
        <taxon>Chordata</taxon>
        <taxon>Craniata</taxon>
        <taxon>Vertebrata</taxon>
        <taxon>Euteleostomi</taxon>
        <taxon>Actinopterygii</taxon>
        <taxon>Neopterygii</taxon>
        <taxon>Teleostei</taxon>
        <taxon>Ostariophysi</taxon>
        <taxon>Siluriformes</taxon>
        <taxon>Bagridae</taxon>
        <taxon>Hemibagrus</taxon>
    </lineage>
</organism>